<dbReference type="GO" id="GO:0005886">
    <property type="term" value="C:plasma membrane"/>
    <property type="evidence" value="ECO:0007669"/>
    <property type="project" value="TreeGrafter"/>
</dbReference>
<keyword evidence="6" id="KW-0812">Transmembrane</keyword>
<evidence type="ECO:0000256" key="1">
    <source>
        <dbReference type="ARBA" id="ARBA00003408"/>
    </source>
</evidence>
<dbReference type="PANTHER" id="PTHR43298:SF2">
    <property type="entry name" value="FMN_FAD EXPORTER YEEO-RELATED"/>
    <property type="match status" value="1"/>
</dbReference>
<feature type="transmembrane region" description="Helical" evidence="6">
    <location>
        <begin position="339"/>
        <end position="364"/>
    </location>
</feature>
<dbReference type="NCBIfam" id="TIGR00797">
    <property type="entry name" value="matE"/>
    <property type="match status" value="1"/>
</dbReference>
<feature type="transmembrane region" description="Helical" evidence="6">
    <location>
        <begin position="36"/>
        <end position="53"/>
    </location>
</feature>
<dbReference type="Pfam" id="PF01554">
    <property type="entry name" value="MatE"/>
    <property type="match status" value="2"/>
</dbReference>
<keyword evidence="4" id="KW-0813">Transport</keyword>
<dbReference type="RefSeq" id="WP_160558818.1">
    <property type="nucleotide sequence ID" value="NZ_QZDT01000003.1"/>
</dbReference>
<keyword evidence="6" id="KW-1133">Transmembrane helix</keyword>
<feature type="transmembrane region" description="Helical" evidence="6">
    <location>
        <begin position="282"/>
        <end position="300"/>
    </location>
</feature>
<feature type="transmembrane region" description="Helical" evidence="6">
    <location>
        <begin position="148"/>
        <end position="169"/>
    </location>
</feature>
<comment type="caution">
    <text evidence="7">The sequence shown here is derived from an EMBL/GenBank/DDBJ whole genome shotgun (WGS) entry which is preliminary data.</text>
</comment>
<protein>
    <recommendedName>
        <fullName evidence="3">Probable multidrug resistance protein NorM</fullName>
    </recommendedName>
    <alternativeName>
        <fullName evidence="5">Multidrug-efflux transporter</fullName>
    </alternativeName>
</protein>
<dbReference type="Proteomes" id="UP001154420">
    <property type="component" value="Unassembled WGS sequence"/>
</dbReference>
<evidence type="ECO:0000256" key="4">
    <source>
        <dbReference type="ARBA" id="ARBA00022448"/>
    </source>
</evidence>
<comment type="function">
    <text evidence="1">Multidrug efflux pump.</text>
</comment>
<feature type="transmembrane region" description="Helical" evidence="6">
    <location>
        <begin position="65"/>
        <end position="94"/>
    </location>
</feature>
<keyword evidence="8" id="KW-1185">Reference proteome</keyword>
<gene>
    <name evidence="7" type="ORF">D5281_03835</name>
</gene>
<dbReference type="InterPro" id="IPR050222">
    <property type="entry name" value="MATE_MdtK"/>
</dbReference>
<comment type="similarity">
    <text evidence="2">Belongs to the multi antimicrobial extrusion (MATE) (TC 2.A.66.1) family.</text>
</comment>
<proteinExistence type="inferred from homology"/>
<evidence type="ECO:0000256" key="2">
    <source>
        <dbReference type="ARBA" id="ARBA00010199"/>
    </source>
</evidence>
<dbReference type="OrthoDB" id="9811110at2"/>
<sequence>MAEKTVTAELSRNAGDETAAENEMGTLPIGKLLRKMSLPLIISMLVQVLYGLVDSMYVARLGDSALTAISLCMPVQYLAVGIGSGLGVGVNSVLSKKLGEGDKQGVNRAAGNGMLLIWLVSIVFVLIGLFAMEPFYRMQTDIEEVLEMSISYCEIISVLAFAALHQVMMERLLSATGKANLTMVSMLTGAVVNIVLDPVMIFGWFGLPAMGIAGAVYATVIAQAVAAAVGFWMNLHFNKEVRFERKGFLPDGSMIAEIIKVGVPVALSQCLISVLAFGMNNILLSLSAVAPGIYVIYIRLQSFVIMPAGGMSTAGISIIAYNFGAGNRERIMETLKKSILVNLVIAFFGTLVFLAVPQLLLAMFDASEAVLFTGRSGKLCLLGAP</sequence>
<keyword evidence="6" id="KW-0472">Membrane</keyword>
<dbReference type="AlphaFoldDB" id="A0A9X5BD12"/>
<organism evidence="7 8">
    <name type="scientific">Parablautia muri</name>
    <dbReference type="NCBI Taxonomy" id="2320879"/>
    <lineage>
        <taxon>Bacteria</taxon>
        <taxon>Bacillati</taxon>
        <taxon>Bacillota</taxon>
        <taxon>Clostridia</taxon>
        <taxon>Lachnospirales</taxon>
        <taxon>Lachnospiraceae</taxon>
        <taxon>Parablautia</taxon>
    </lineage>
</organism>
<reference evidence="7" key="1">
    <citation type="submission" date="2018-09" db="EMBL/GenBank/DDBJ databases">
        <title>Murine metabolic-syndrome-specific gut microbial biobank.</title>
        <authorList>
            <person name="Liu C."/>
        </authorList>
    </citation>
    <scope>NUCLEOTIDE SEQUENCE</scope>
    <source>
        <strain evidence="7">D42-62</strain>
    </source>
</reference>
<feature type="transmembrane region" description="Helical" evidence="6">
    <location>
        <begin position="115"/>
        <end position="136"/>
    </location>
</feature>
<accession>A0A9X5BD12</accession>
<dbReference type="PANTHER" id="PTHR43298">
    <property type="entry name" value="MULTIDRUG RESISTANCE PROTEIN NORM-RELATED"/>
    <property type="match status" value="1"/>
</dbReference>
<evidence type="ECO:0000256" key="6">
    <source>
        <dbReference type="SAM" id="Phobius"/>
    </source>
</evidence>
<feature type="transmembrane region" description="Helical" evidence="6">
    <location>
        <begin position="181"/>
        <end position="205"/>
    </location>
</feature>
<evidence type="ECO:0000256" key="5">
    <source>
        <dbReference type="ARBA" id="ARBA00031636"/>
    </source>
</evidence>
<evidence type="ECO:0000313" key="7">
    <source>
        <dbReference type="EMBL" id="NBJ91744.1"/>
    </source>
</evidence>
<name>A0A9X5BD12_9FIRM</name>
<dbReference type="InterPro" id="IPR002528">
    <property type="entry name" value="MATE_fam"/>
</dbReference>
<evidence type="ECO:0000313" key="8">
    <source>
        <dbReference type="Proteomes" id="UP001154420"/>
    </source>
</evidence>
<dbReference type="EMBL" id="QZDT01000003">
    <property type="protein sequence ID" value="NBJ91744.1"/>
    <property type="molecule type" value="Genomic_DNA"/>
</dbReference>
<dbReference type="GO" id="GO:0015297">
    <property type="term" value="F:antiporter activity"/>
    <property type="evidence" value="ECO:0007669"/>
    <property type="project" value="InterPro"/>
</dbReference>
<dbReference type="GO" id="GO:0042910">
    <property type="term" value="F:xenobiotic transmembrane transporter activity"/>
    <property type="evidence" value="ECO:0007669"/>
    <property type="project" value="InterPro"/>
</dbReference>
<evidence type="ECO:0000256" key="3">
    <source>
        <dbReference type="ARBA" id="ARBA00020268"/>
    </source>
</evidence>
<feature type="transmembrane region" description="Helical" evidence="6">
    <location>
        <begin position="211"/>
        <end position="233"/>
    </location>
</feature>